<name>A0A158DMC7_9BURK</name>
<keyword evidence="2" id="KW-0560">Oxidoreductase</keyword>
<dbReference type="Pfam" id="PF08501">
    <property type="entry name" value="Shikimate_dh_N"/>
    <property type="match status" value="1"/>
</dbReference>
<protein>
    <submittedName>
        <fullName evidence="5">Shikimate 5-dehydrogenase</fullName>
    </submittedName>
</protein>
<comment type="pathway">
    <text evidence="1">Metabolic intermediate biosynthesis; chorismate biosynthesis; chorismate from D-erythrose 4-phosphate and phosphoenolpyruvate: step 4/7.</text>
</comment>
<dbReference type="InterPro" id="IPR013708">
    <property type="entry name" value="Shikimate_DH-bd_N"/>
</dbReference>
<dbReference type="GO" id="GO:0019632">
    <property type="term" value="P:shikimate metabolic process"/>
    <property type="evidence" value="ECO:0007669"/>
    <property type="project" value="TreeGrafter"/>
</dbReference>
<evidence type="ECO:0000259" key="4">
    <source>
        <dbReference type="Pfam" id="PF08501"/>
    </source>
</evidence>
<dbReference type="GO" id="GO:0050661">
    <property type="term" value="F:NADP binding"/>
    <property type="evidence" value="ECO:0007669"/>
    <property type="project" value="TreeGrafter"/>
</dbReference>
<keyword evidence="3" id="KW-0028">Amino-acid biosynthesis</keyword>
<keyword evidence="3" id="KW-0057">Aromatic amino acid biosynthesis</keyword>
<gene>
    <name evidence="5" type="ORF">AWB76_07124</name>
</gene>
<dbReference type="EMBL" id="FCOI02000045">
    <property type="protein sequence ID" value="SAK95346.1"/>
    <property type="molecule type" value="Genomic_DNA"/>
</dbReference>
<dbReference type="Gene3D" id="3.40.50.720">
    <property type="entry name" value="NAD(P)-binding Rossmann-like Domain"/>
    <property type="match status" value="1"/>
</dbReference>
<dbReference type="RefSeq" id="WP_063936427.1">
    <property type="nucleotide sequence ID" value="NZ_FCOI02000045.1"/>
</dbReference>
<feature type="domain" description="Shikimate dehydrogenase substrate binding N-terminal" evidence="4">
    <location>
        <begin position="12"/>
        <end position="95"/>
    </location>
</feature>
<dbReference type="InterPro" id="IPR036291">
    <property type="entry name" value="NAD(P)-bd_dom_sf"/>
</dbReference>
<dbReference type="PANTHER" id="PTHR21089:SF1">
    <property type="entry name" value="BIFUNCTIONAL 3-DEHYDROQUINATE DEHYDRATASE_SHIKIMATE DEHYDROGENASE, CHLOROPLASTIC"/>
    <property type="match status" value="1"/>
</dbReference>
<dbReference type="GO" id="GO:0009073">
    <property type="term" value="P:aromatic amino acid family biosynthetic process"/>
    <property type="evidence" value="ECO:0007669"/>
    <property type="project" value="UniProtKB-KW"/>
</dbReference>
<dbReference type="Gene3D" id="3.40.50.10860">
    <property type="entry name" value="Leucine Dehydrogenase, chain A, domain 1"/>
    <property type="match status" value="1"/>
</dbReference>
<evidence type="ECO:0000256" key="3">
    <source>
        <dbReference type="ARBA" id="ARBA00023141"/>
    </source>
</evidence>
<dbReference type="GO" id="GO:0009423">
    <property type="term" value="P:chorismate biosynthetic process"/>
    <property type="evidence" value="ECO:0007669"/>
    <property type="project" value="TreeGrafter"/>
</dbReference>
<dbReference type="SUPFAM" id="SSF53223">
    <property type="entry name" value="Aminoacid dehydrogenase-like, N-terminal domain"/>
    <property type="match status" value="1"/>
</dbReference>
<accession>A0A158DMC7</accession>
<evidence type="ECO:0000256" key="2">
    <source>
        <dbReference type="ARBA" id="ARBA00023002"/>
    </source>
</evidence>
<dbReference type="InterPro" id="IPR046346">
    <property type="entry name" value="Aminoacid_DH-like_N_sf"/>
</dbReference>
<dbReference type="InterPro" id="IPR022893">
    <property type="entry name" value="Shikimate_DH_fam"/>
</dbReference>
<dbReference type="STRING" id="1777137.AWB76_07124"/>
<organism evidence="5 6">
    <name type="scientific">Caballeronia temeraria</name>
    <dbReference type="NCBI Taxonomy" id="1777137"/>
    <lineage>
        <taxon>Bacteria</taxon>
        <taxon>Pseudomonadati</taxon>
        <taxon>Pseudomonadota</taxon>
        <taxon>Betaproteobacteria</taxon>
        <taxon>Burkholderiales</taxon>
        <taxon>Burkholderiaceae</taxon>
        <taxon>Caballeronia</taxon>
    </lineage>
</organism>
<dbReference type="CDD" id="cd01065">
    <property type="entry name" value="NAD_bind_Shikimate_DH"/>
    <property type="match status" value="1"/>
</dbReference>
<sequence>MQINGATRVLGIVGHPIQQVRAPAIWTGLFRRNGINAICIPFHVMPADLDRFIEGASALRNLAGVIVTVPHKAMALKHVQAPTERARLVQAVNMIRWREDGTATGDIVDGIGFVRGLEAKDKPVAGKSALVVGSGGAGTAIAFALAEAGAAEIAVSDIDPQRAERLASRLREIGTTARVSPAVAHSFDLAVNASPTGMRAEDPLPINLENVSAATIVADAIMHPPVTLLLEQATQRGCFIQPGATMMDYQLAEMAKFFGFDGDYSPKAIEAVAGPDNH</sequence>
<evidence type="ECO:0000313" key="6">
    <source>
        <dbReference type="Proteomes" id="UP000054624"/>
    </source>
</evidence>
<dbReference type="PANTHER" id="PTHR21089">
    <property type="entry name" value="SHIKIMATE DEHYDROGENASE"/>
    <property type="match status" value="1"/>
</dbReference>
<keyword evidence="6" id="KW-1185">Reference proteome</keyword>
<reference evidence="6" key="1">
    <citation type="submission" date="2016-01" db="EMBL/GenBank/DDBJ databases">
        <authorList>
            <person name="Peeters Charlotte."/>
        </authorList>
    </citation>
    <scope>NUCLEOTIDE SEQUENCE [LARGE SCALE GENOMIC DNA]</scope>
</reference>
<dbReference type="Proteomes" id="UP000054624">
    <property type="component" value="Unassembled WGS sequence"/>
</dbReference>
<evidence type="ECO:0000313" key="5">
    <source>
        <dbReference type="EMBL" id="SAK95346.1"/>
    </source>
</evidence>
<dbReference type="SUPFAM" id="SSF51735">
    <property type="entry name" value="NAD(P)-binding Rossmann-fold domains"/>
    <property type="match status" value="1"/>
</dbReference>
<dbReference type="GO" id="GO:0005829">
    <property type="term" value="C:cytosol"/>
    <property type="evidence" value="ECO:0007669"/>
    <property type="project" value="TreeGrafter"/>
</dbReference>
<proteinExistence type="predicted"/>
<dbReference type="GO" id="GO:0004764">
    <property type="term" value="F:shikimate 3-dehydrogenase (NADP+) activity"/>
    <property type="evidence" value="ECO:0007669"/>
    <property type="project" value="InterPro"/>
</dbReference>
<dbReference type="OrthoDB" id="3609723at2"/>
<dbReference type="AlphaFoldDB" id="A0A158DMC7"/>
<evidence type="ECO:0000256" key="1">
    <source>
        <dbReference type="ARBA" id="ARBA00004871"/>
    </source>
</evidence>